<proteinExistence type="predicted"/>
<keyword evidence="1" id="KW-1133">Transmembrane helix</keyword>
<organism evidence="2 3">
    <name type="scientific">Phytophthora aleatoria</name>
    <dbReference type="NCBI Taxonomy" id="2496075"/>
    <lineage>
        <taxon>Eukaryota</taxon>
        <taxon>Sar</taxon>
        <taxon>Stramenopiles</taxon>
        <taxon>Oomycota</taxon>
        <taxon>Peronosporomycetes</taxon>
        <taxon>Peronosporales</taxon>
        <taxon>Peronosporaceae</taxon>
        <taxon>Phytophthora</taxon>
    </lineage>
</organism>
<dbReference type="Proteomes" id="UP000709295">
    <property type="component" value="Unassembled WGS sequence"/>
</dbReference>
<dbReference type="AlphaFoldDB" id="A0A8J5MDL7"/>
<sequence length="91" mass="10352">MQEQDAAKKGETLEEGVSMGDNKVFLVFLRSHRAPLQRLRQKSAGSLNYVLMGFVSLSQILAPMWSVPHAHDRSSTALFFAFSRPRRVFDR</sequence>
<evidence type="ECO:0000313" key="2">
    <source>
        <dbReference type="EMBL" id="KAG6948475.1"/>
    </source>
</evidence>
<protein>
    <recommendedName>
        <fullName evidence="4">Transmembrane protein</fullName>
    </recommendedName>
</protein>
<gene>
    <name evidence="2" type="ORF">JG688_00015069</name>
</gene>
<accession>A0A8J5MDL7</accession>
<keyword evidence="1" id="KW-0472">Membrane</keyword>
<evidence type="ECO:0000256" key="1">
    <source>
        <dbReference type="SAM" id="Phobius"/>
    </source>
</evidence>
<evidence type="ECO:0000313" key="3">
    <source>
        <dbReference type="Proteomes" id="UP000709295"/>
    </source>
</evidence>
<dbReference type="EMBL" id="JAENGY010001554">
    <property type="protein sequence ID" value="KAG6948475.1"/>
    <property type="molecule type" value="Genomic_DNA"/>
</dbReference>
<evidence type="ECO:0008006" key="4">
    <source>
        <dbReference type="Google" id="ProtNLM"/>
    </source>
</evidence>
<keyword evidence="1" id="KW-0812">Transmembrane</keyword>
<feature type="transmembrane region" description="Helical" evidence="1">
    <location>
        <begin position="47"/>
        <end position="65"/>
    </location>
</feature>
<name>A0A8J5MDL7_9STRA</name>
<comment type="caution">
    <text evidence="2">The sequence shown here is derived from an EMBL/GenBank/DDBJ whole genome shotgun (WGS) entry which is preliminary data.</text>
</comment>
<keyword evidence="3" id="KW-1185">Reference proteome</keyword>
<reference evidence="2" key="1">
    <citation type="submission" date="2021-01" db="EMBL/GenBank/DDBJ databases">
        <title>Phytophthora aleatoria, a newly-described species from Pinus radiata is distinct from Phytophthora cactorum isolates based on comparative genomics.</title>
        <authorList>
            <person name="Mcdougal R."/>
            <person name="Panda P."/>
            <person name="Williams N."/>
            <person name="Studholme D.J."/>
        </authorList>
    </citation>
    <scope>NUCLEOTIDE SEQUENCE</scope>
    <source>
        <strain evidence="2">NZFS 4037</strain>
    </source>
</reference>